<dbReference type="EMBL" id="JASSZA010000019">
    <property type="protein sequence ID" value="KAK2087027.1"/>
    <property type="molecule type" value="Genomic_DNA"/>
</dbReference>
<feature type="region of interest" description="Disordered" evidence="1">
    <location>
        <begin position="1"/>
        <end position="35"/>
    </location>
</feature>
<evidence type="ECO:0000313" key="2">
    <source>
        <dbReference type="EMBL" id="KAK2087027.1"/>
    </source>
</evidence>
<evidence type="ECO:0000256" key="1">
    <source>
        <dbReference type="SAM" id="MobiDB-lite"/>
    </source>
</evidence>
<gene>
    <name evidence="2" type="ORF">P7K49_032934</name>
</gene>
<evidence type="ECO:0000313" key="3">
    <source>
        <dbReference type="Proteomes" id="UP001266305"/>
    </source>
</evidence>
<accession>A0ABQ9TQH1</accession>
<sequence>MEKLQPRHGDLGQPLPTPRHLPATGRVGPGSDGPTGLALPVTWRWQQRHLPQCCCVTHMLPRPDISPGDPTAPLGCPGLWGTKAPILHKACPITMGPCHHHSLHPTCSVWPPSASPGVTSAQQCLQPPSLVSTDGVRQAPPPQNRAIRLGRRDSLGSGPWPHRTVAGALVYGPRRGLLQDSRAEFPICEMPT</sequence>
<name>A0ABQ9TQH1_SAGOE</name>
<organism evidence="2 3">
    <name type="scientific">Saguinus oedipus</name>
    <name type="common">Cotton-top tamarin</name>
    <name type="synonym">Oedipomidas oedipus</name>
    <dbReference type="NCBI Taxonomy" id="9490"/>
    <lineage>
        <taxon>Eukaryota</taxon>
        <taxon>Metazoa</taxon>
        <taxon>Chordata</taxon>
        <taxon>Craniata</taxon>
        <taxon>Vertebrata</taxon>
        <taxon>Euteleostomi</taxon>
        <taxon>Mammalia</taxon>
        <taxon>Eutheria</taxon>
        <taxon>Euarchontoglires</taxon>
        <taxon>Primates</taxon>
        <taxon>Haplorrhini</taxon>
        <taxon>Platyrrhini</taxon>
        <taxon>Cebidae</taxon>
        <taxon>Callitrichinae</taxon>
        <taxon>Saguinus</taxon>
    </lineage>
</organism>
<comment type="caution">
    <text evidence="2">The sequence shown here is derived from an EMBL/GenBank/DDBJ whole genome shotgun (WGS) entry which is preliminary data.</text>
</comment>
<protein>
    <submittedName>
        <fullName evidence="2">Uncharacterized protein</fullName>
    </submittedName>
</protein>
<proteinExistence type="predicted"/>
<feature type="compositionally biased region" description="Basic and acidic residues" evidence="1">
    <location>
        <begin position="1"/>
        <end position="10"/>
    </location>
</feature>
<keyword evidence="3" id="KW-1185">Reference proteome</keyword>
<reference evidence="2 3" key="1">
    <citation type="submission" date="2023-05" db="EMBL/GenBank/DDBJ databases">
        <title>B98-5 Cell Line De Novo Hybrid Assembly: An Optical Mapping Approach.</title>
        <authorList>
            <person name="Kananen K."/>
            <person name="Auerbach J.A."/>
            <person name="Kautto E."/>
            <person name="Blachly J.S."/>
        </authorList>
    </citation>
    <scope>NUCLEOTIDE SEQUENCE [LARGE SCALE GENOMIC DNA]</scope>
    <source>
        <strain evidence="2">B95-8</strain>
        <tissue evidence="2">Cell line</tissue>
    </source>
</reference>
<dbReference type="Proteomes" id="UP001266305">
    <property type="component" value="Unassembled WGS sequence"/>
</dbReference>